<feature type="domain" description="ATPase AAA-type core" evidence="2">
    <location>
        <begin position="30"/>
        <end position="298"/>
    </location>
</feature>
<dbReference type="InterPro" id="IPR051396">
    <property type="entry name" value="Bact_Antivir_Def_Nuclease"/>
</dbReference>
<proteinExistence type="predicted"/>
<evidence type="ECO:0000313" key="3">
    <source>
        <dbReference type="EMBL" id="ROH86420.1"/>
    </source>
</evidence>
<feature type="coiled-coil region" evidence="1">
    <location>
        <begin position="353"/>
        <end position="380"/>
    </location>
</feature>
<dbReference type="InterPro" id="IPR027417">
    <property type="entry name" value="P-loop_NTPase"/>
</dbReference>
<dbReference type="InterPro" id="IPR003959">
    <property type="entry name" value="ATPase_AAA_core"/>
</dbReference>
<dbReference type="Proteomes" id="UP000282106">
    <property type="component" value="Unassembled WGS sequence"/>
</dbReference>
<dbReference type="GO" id="GO:0016887">
    <property type="term" value="F:ATP hydrolysis activity"/>
    <property type="evidence" value="ECO:0007669"/>
    <property type="project" value="InterPro"/>
</dbReference>
<dbReference type="PANTHER" id="PTHR43581:SF4">
    <property type="entry name" value="ATP_GTP PHOSPHATASE"/>
    <property type="match status" value="1"/>
</dbReference>
<accession>A0A3N0V0Y6</accession>
<evidence type="ECO:0000259" key="2">
    <source>
        <dbReference type="Pfam" id="PF13304"/>
    </source>
</evidence>
<dbReference type="Pfam" id="PF13304">
    <property type="entry name" value="AAA_21"/>
    <property type="match status" value="1"/>
</dbReference>
<dbReference type="RefSeq" id="WP_123212815.1">
    <property type="nucleotide sequence ID" value="NZ_RJVO01000009.1"/>
</dbReference>
<dbReference type="InParanoid" id="A0A3N0V0Y6"/>
<sequence>MKLVTNIEVAYFRSIYKDQLSECRPMNIAFGRNDSGKSNVLRALNLFFNNQTNPGQPFRFERDFNHSRRADADDGNIKKFVYVKIEFQTPPSWRASLGDSFWVKKQWSVTNQDTPQVSSPFEGRQQQYLTRFLNKVRFYYIPAIKDRKIFEQLQSQIYERIAAHEDFSESLRGFAGALRERTADLTQGLLNGLGINSAVSTPQDLTDLFRSLDFETTSEAGDSYSLTLQRGDGIQVRHIPLILSFLSERDTGHYFLWGFEEPENSLELANAIQEAETFQQFSREPNIQVFLTSHSPAFFTLESEQVQRYFVSRSYSRKERLNSVVKMLRQEDGSAPGELMGEAPHLAVVSSYLKEADAKIRQMGQATADLQQQLQAMERSILFVEGEADKIILDATWRLLIGGACPFDILPAGGTTKMESLGCDGRILSSIAPTRKILVLVDNDAEGRRVYKNGRLDAGGRWIENNSSGVWWRRLPLSVEFRDQMTALRVPQHEWPGCMENLFPVALREEAVVDGELRLTDEPHAELLSSQIFRSIKTHIRPRPDLAHHYVLAADPDFKIRFARWLEAAAARNPQLLSELQPILQEAARIVNTPVRN</sequence>
<dbReference type="GO" id="GO:0005524">
    <property type="term" value="F:ATP binding"/>
    <property type="evidence" value="ECO:0007669"/>
    <property type="project" value="InterPro"/>
</dbReference>
<gene>
    <name evidence="3" type="ORF">ED208_15385</name>
</gene>
<comment type="caution">
    <text evidence="3">The sequence shown here is derived from an EMBL/GenBank/DDBJ whole genome shotgun (WGS) entry which is preliminary data.</text>
</comment>
<dbReference type="AlphaFoldDB" id="A0A3N0V0Y6"/>
<dbReference type="SUPFAM" id="SSF52540">
    <property type="entry name" value="P-loop containing nucleoside triphosphate hydrolases"/>
    <property type="match status" value="1"/>
</dbReference>
<dbReference type="EMBL" id="RJVO01000009">
    <property type="protein sequence ID" value="ROH86420.1"/>
    <property type="molecule type" value="Genomic_DNA"/>
</dbReference>
<keyword evidence="1" id="KW-0175">Coiled coil</keyword>
<reference evidence="3 4" key="1">
    <citation type="submission" date="2018-10" db="EMBL/GenBank/DDBJ databases">
        <authorList>
            <person name="Chen W.-M."/>
        </authorList>
    </citation>
    <scope>NUCLEOTIDE SEQUENCE [LARGE SCALE GENOMIC DNA]</scope>
    <source>
        <strain evidence="3 4">THS-13</strain>
    </source>
</reference>
<organism evidence="3 4">
    <name type="scientific">Stagnimonas aquatica</name>
    <dbReference type="NCBI Taxonomy" id="2689987"/>
    <lineage>
        <taxon>Bacteria</taxon>
        <taxon>Pseudomonadati</taxon>
        <taxon>Pseudomonadota</taxon>
        <taxon>Gammaproteobacteria</taxon>
        <taxon>Nevskiales</taxon>
        <taxon>Nevskiaceae</taxon>
        <taxon>Stagnimonas</taxon>
    </lineage>
</organism>
<protein>
    <recommendedName>
        <fullName evidence="2">ATPase AAA-type core domain-containing protein</fullName>
    </recommendedName>
</protein>
<evidence type="ECO:0000256" key="1">
    <source>
        <dbReference type="SAM" id="Coils"/>
    </source>
</evidence>
<name>A0A3N0V0Y6_9GAMM</name>
<keyword evidence="4" id="KW-1185">Reference proteome</keyword>
<dbReference type="Gene3D" id="3.40.50.300">
    <property type="entry name" value="P-loop containing nucleotide triphosphate hydrolases"/>
    <property type="match status" value="1"/>
</dbReference>
<evidence type="ECO:0000313" key="4">
    <source>
        <dbReference type="Proteomes" id="UP000282106"/>
    </source>
</evidence>
<dbReference type="PANTHER" id="PTHR43581">
    <property type="entry name" value="ATP/GTP PHOSPHATASE"/>
    <property type="match status" value="1"/>
</dbReference>